<dbReference type="GO" id="GO:0016787">
    <property type="term" value="F:hydrolase activity"/>
    <property type="evidence" value="ECO:0007669"/>
    <property type="project" value="UniProtKB-KW"/>
</dbReference>
<keyword evidence="2 3" id="KW-0378">Hydrolase</keyword>
<dbReference type="EMBL" id="JACJJC010000014">
    <property type="protein sequence ID" value="MBM6704601.1"/>
    <property type="molecule type" value="Genomic_DNA"/>
</dbReference>
<dbReference type="PIRSF" id="PIRSF001235">
    <property type="entry name" value="Amidase_carbamoylase"/>
    <property type="match status" value="1"/>
</dbReference>
<reference evidence="3 4" key="1">
    <citation type="journal article" date="2021" name="Sci. Rep.">
        <title>The distribution of antibiotic resistance genes in chicken gut microbiota commensals.</title>
        <authorList>
            <person name="Juricova H."/>
            <person name="Matiasovicova J."/>
            <person name="Kubasova T."/>
            <person name="Cejkova D."/>
            <person name="Rychlik I."/>
        </authorList>
    </citation>
    <scope>NUCLEOTIDE SEQUENCE [LARGE SCALE GENOMIC DNA]</scope>
    <source>
        <strain evidence="3 4">An829</strain>
    </source>
</reference>
<evidence type="ECO:0000313" key="4">
    <source>
        <dbReference type="Proteomes" id="UP000715095"/>
    </source>
</evidence>
<dbReference type="InterPro" id="IPR036264">
    <property type="entry name" value="Bact_exopeptidase_dim_dom"/>
</dbReference>
<dbReference type="Proteomes" id="UP000715095">
    <property type="component" value="Unassembled WGS sequence"/>
</dbReference>
<dbReference type="NCBIfam" id="TIGR01879">
    <property type="entry name" value="hydantase"/>
    <property type="match status" value="1"/>
</dbReference>
<dbReference type="Gene3D" id="3.30.70.360">
    <property type="match status" value="1"/>
</dbReference>
<accession>A0ABS2DTD4</accession>
<organism evidence="3 4">
    <name type="scientific">Sutterella massiliensis</name>
    <dbReference type="NCBI Taxonomy" id="1816689"/>
    <lineage>
        <taxon>Bacteria</taxon>
        <taxon>Pseudomonadati</taxon>
        <taxon>Pseudomonadota</taxon>
        <taxon>Betaproteobacteria</taxon>
        <taxon>Burkholderiales</taxon>
        <taxon>Sutterellaceae</taxon>
        <taxon>Sutterella</taxon>
    </lineage>
</organism>
<dbReference type="InterPro" id="IPR002933">
    <property type="entry name" value="Peptidase_M20"/>
</dbReference>
<dbReference type="PANTHER" id="PTHR32494">
    <property type="entry name" value="ALLANTOATE DEIMINASE-RELATED"/>
    <property type="match status" value="1"/>
</dbReference>
<keyword evidence="4" id="KW-1185">Reference proteome</keyword>
<comment type="caution">
    <text evidence="3">The sequence shown here is derived from an EMBL/GenBank/DDBJ whole genome shotgun (WGS) entry which is preliminary data.</text>
</comment>
<dbReference type="Pfam" id="PF01546">
    <property type="entry name" value="Peptidase_M20"/>
    <property type="match status" value="1"/>
</dbReference>
<name>A0ABS2DTD4_9BURK</name>
<protein>
    <submittedName>
        <fullName evidence="3">Hydantoinase/carbamoylase family amidase</fullName>
        <ecNumber evidence="3">3.5.-.-</ecNumber>
    </submittedName>
</protein>
<proteinExistence type="inferred from homology"/>
<dbReference type="Gene3D" id="3.40.630.10">
    <property type="entry name" value="Zn peptidases"/>
    <property type="match status" value="1"/>
</dbReference>
<evidence type="ECO:0000256" key="2">
    <source>
        <dbReference type="ARBA" id="ARBA00022801"/>
    </source>
</evidence>
<dbReference type="SUPFAM" id="SSF55031">
    <property type="entry name" value="Bacterial exopeptidase dimerisation domain"/>
    <property type="match status" value="1"/>
</dbReference>
<gene>
    <name evidence="3" type="ORF">H6A60_08910</name>
</gene>
<dbReference type="SUPFAM" id="SSF53187">
    <property type="entry name" value="Zn-dependent exopeptidases"/>
    <property type="match status" value="1"/>
</dbReference>
<dbReference type="EC" id="3.5.-.-" evidence="3"/>
<dbReference type="PANTHER" id="PTHR32494:SF5">
    <property type="entry name" value="ALLANTOATE AMIDOHYDROLASE"/>
    <property type="match status" value="1"/>
</dbReference>
<comment type="similarity">
    <text evidence="1">Belongs to the peptidase M20 family.</text>
</comment>
<dbReference type="InterPro" id="IPR010158">
    <property type="entry name" value="Amidase_Cbmase"/>
</dbReference>
<evidence type="ECO:0000256" key="1">
    <source>
        <dbReference type="ARBA" id="ARBA00006153"/>
    </source>
</evidence>
<evidence type="ECO:0000313" key="3">
    <source>
        <dbReference type="EMBL" id="MBM6704601.1"/>
    </source>
</evidence>
<sequence>MNDFIRTNGELAQAVFDEIRAISASPAPGRGVTRLGYGPVETAVMARLEEKGRELGLEISHDLAGNLWMTVPGEDRTLPALVCGSHADSVFDGGNYDGLAGVAAALLAAKTMKAQGFTPKRDFCVVVLRSEEQGLIGSKAMMGKLSEEDLDRRWRPDAPTLGESIAACGIDPAPLVSGKPVVDPKRIAAFMELHIEQGVRLDMPEGPRVAIVTGIRGLVWHRTIECVGTTAHAGAIDYPYRKDALAASMAFLTHMHERWADRVARGEDLVFTTGILRTPDAGTFNKIPGYVAFSLDARSLSNETLSSFYDEYRREAQRFGEAYGVEFRFDPVGRLVAQKSSSELIGRLHRAADELAVPVIEEPSGAGHDAQTFGLEGIPFAMLFVSNQNGSHNPDEAMRMEDFLAGAAILTRAAIDFDR</sequence>